<gene>
    <name evidence="3" type="ORF">EGW08_020113</name>
</gene>
<feature type="region of interest" description="Disordered" evidence="1">
    <location>
        <begin position="204"/>
        <end position="230"/>
    </location>
</feature>
<feature type="region of interest" description="Disordered" evidence="1">
    <location>
        <begin position="21"/>
        <end position="87"/>
    </location>
</feature>
<dbReference type="AlphaFoldDB" id="A0A433SSC0"/>
<keyword evidence="2" id="KW-0732">Signal</keyword>
<comment type="caution">
    <text evidence="3">The sequence shown here is derived from an EMBL/GenBank/DDBJ whole genome shotgun (WGS) entry which is preliminary data.</text>
</comment>
<dbReference type="Proteomes" id="UP000271974">
    <property type="component" value="Unassembled WGS sequence"/>
</dbReference>
<evidence type="ECO:0000313" key="3">
    <source>
        <dbReference type="EMBL" id="RUS72126.1"/>
    </source>
</evidence>
<feature type="compositionally biased region" description="Polar residues" evidence="1">
    <location>
        <begin position="55"/>
        <end position="68"/>
    </location>
</feature>
<keyword evidence="4" id="KW-1185">Reference proteome</keyword>
<feature type="compositionally biased region" description="Polar residues" evidence="1">
    <location>
        <begin position="220"/>
        <end position="230"/>
    </location>
</feature>
<feature type="compositionally biased region" description="Polar residues" evidence="1">
    <location>
        <begin position="21"/>
        <end position="36"/>
    </location>
</feature>
<reference evidence="3 4" key="1">
    <citation type="submission" date="2019-01" db="EMBL/GenBank/DDBJ databases">
        <title>A draft genome assembly of the solar-powered sea slug Elysia chlorotica.</title>
        <authorList>
            <person name="Cai H."/>
            <person name="Li Q."/>
            <person name="Fang X."/>
            <person name="Li J."/>
            <person name="Curtis N.E."/>
            <person name="Altenburger A."/>
            <person name="Shibata T."/>
            <person name="Feng M."/>
            <person name="Maeda T."/>
            <person name="Schwartz J.A."/>
            <person name="Shigenobu S."/>
            <person name="Lundholm N."/>
            <person name="Nishiyama T."/>
            <person name="Yang H."/>
            <person name="Hasebe M."/>
            <person name="Li S."/>
            <person name="Pierce S.K."/>
            <person name="Wang J."/>
        </authorList>
    </citation>
    <scope>NUCLEOTIDE SEQUENCE [LARGE SCALE GENOMIC DNA]</scope>
    <source>
        <strain evidence="3">EC2010</strain>
        <tissue evidence="3">Whole organism of an adult</tissue>
    </source>
</reference>
<organism evidence="3 4">
    <name type="scientific">Elysia chlorotica</name>
    <name type="common">Eastern emerald elysia</name>
    <name type="synonym">Sea slug</name>
    <dbReference type="NCBI Taxonomy" id="188477"/>
    <lineage>
        <taxon>Eukaryota</taxon>
        <taxon>Metazoa</taxon>
        <taxon>Spiralia</taxon>
        <taxon>Lophotrochozoa</taxon>
        <taxon>Mollusca</taxon>
        <taxon>Gastropoda</taxon>
        <taxon>Heterobranchia</taxon>
        <taxon>Euthyneura</taxon>
        <taxon>Panpulmonata</taxon>
        <taxon>Sacoglossa</taxon>
        <taxon>Placobranchoidea</taxon>
        <taxon>Plakobranchidae</taxon>
        <taxon>Elysia</taxon>
    </lineage>
</organism>
<dbReference type="EMBL" id="RQTK01001108">
    <property type="protein sequence ID" value="RUS72126.1"/>
    <property type="molecule type" value="Genomic_DNA"/>
</dbReference>
<feature type="signal peptide" evidence="2">
    <location>
        <begin position="1"/>
        <end position="18"/>
    </location>
</feature>
<feature type="chain" id="PRO_5019313802" evidence="2">
    <location>
        <begin position="19"/>
        <end position="258"/>
    </location>
</feature>
<name>A0A433SSC0_ELYCH</name>
<evidence type="ECO:0000256" key="2">
    <source>
        <dbReference type="SAM" id="SignalP"/>
    </source>
</evidence>
<sequence>MFLIFALFLNMSIHHIFKDQTNTASPHRQRAVSQDRQNSHKHEGMRNQAAKIRSRSQAPTSRARSQISIPKDRSPEPRDHDQEDGDINELPLQIGRGLETENFHLRKNLRSPVSITTMENKRHEIDYLPREMNSRGRIRTTSEYNLKKSRVSIGQQLYSQFSKRSDGDTHRQKSLFDSPTASCSDKPAPIHYKYNAAPEYEVMKPKIPKPKGKGMQMKKSPSQDSMSLQTSNEEIMRKVHAFLEMSDEEVFQHLKDNK</sequence>
<proteinExistence type="predicted"/>
<evidence type="ECO:0000256" key="1">
    <source>
        <dbReference type="SAM" id="MobiDB-lite"/>
    </source>
</evidence>
<feature type="compositionally biased region" description="Basic and acidic residues" evidence="1">
    <location>
        <begin position="70"/>
        <end position="81"/>
    </location>
</feature>
<protein>
    <submittedName>
        <fullName evidence="3">Uncharacterized protein</fullName>
    </submittedName>
</protein>
<accession>A0A433SSC0</accession>
<feature type="region of interest" description="Disordered" evidence="1">
    <location>
        <begin position="163"/>
        <end position="182"/>
    </location>
</feature>
<evidence type="ECO:0000313" key="4">
    <source>
        <dbReference type="Proteomes" id="UP000271974"/>
    </source>
</evidence>